<dbReference type="Gene3D" id="1.10.10.60">
    <property type="entry name" value="Homeodomain-like"/>
    <property type="match status" value="1"/>
</dbReference>
<dbReference type="Pfam" id="PF02311">
    <property type="entry name" value="AraC_binding"/>
    <property type="match status" value="1"/>
</dbReference>
<dbReference type="InterPro" id="IPR018060">
    <property type="entry name" value="HTH_AraC"/>
</dbReference>
<keyword evidence="3" id="KW-0010">Activator</keyword>
<dbReference type="InterPro" id="IPR003313">
    <property type="entry name" value="AraC-bd"/>
</dbReference>
<dbReference type="EMBL" id="JACHKZ010000005">
    <property type="protein sequence ID" value="MBB6577174.1"/>
    <property type="molecule type" value="Genomic_DNA"/>
</dbReference>
<evidence type="ECO:0000256" key="1">
    <source>
        <dbReference type="ARBA" id="ARBA00023015"/>
    </source>
</evidence>
<dbReference type="CDD" id="cd06124">
    <property type="entry name" value="cupin_NimR-like_N"/>
    <property type="match status" value="1"/>
</dbReference>
<accession>A0ABR6RDD5</accession>
<reference evidence="6 7" key="1">
    <citation type="submission" date="2020-08" db="EMBL/GenBank/DDBJ databases">
        <title>Functional genomics of gut bacteria from endangered species of beetles.</title>
        <authorList>
            <person name="Carlos-Shanley C."/>
        </authorList>
    </citation>
    <scope>NUCLEOTIDE SEQUENCE [LARGE SCALE GENOMIC DNA]</scope>
    <source>
        <strain evidence="6 7">S00124</strain>
    </source>
</reference>
<dbReference type="Pfam" id="PF12833">
    <property type="entry name" value="HTH_18"/>
    <property type="match status" value="1"/>
</dbReference>
<evidence type="ECO:0000259" key="5">
    <source>
        <dbReference type="PROSITE" id="PS01124"/>
    </source>
</evidence>
<gene>
    <name evidence="6" type="ORF">HNP33_001225</name>
</gene>
<evidence type="ECO:0000256" key="2">
    <source>
        <dbReference type="ARBA" id="ARBA00023125"/>
    </source>
</evidence>
<dbReference type="InterPro" id="IPR011051">
    <property type="entry name" value="RmlC_Cupin_sf"/>
</dbReference>
<dbReference type="PROSITE" id="PS01124">
    <property type="entry name" value="HTH_ARAC_FAMILY_2"/>
    <property type="match status" value="1"/>
</dbReference>
<evidence type="ECO:0000256" key="4">
    <source>
        <dbReference type="ARBA" id="ARBA00023163"/>
    </source>
</evidence>
<feature type="domain" description="HTH araC/xylS-type" evidence="5">
    <location>
        <begin position="164"/>
        <end position="261"/>
    </location>
</feature>
<comment type="caution">
    <text evidence="6">The sequence shown here is derived from an EMBL/GenBank/DDBJ whole genome shotgun (WGS) entry which is preliminary data.</text>
</comment>
<organism evidence="6 7">
    <name type="scientific">Comamonas odontotermitis</name>
    <dbReference type="NCBI Taxonomy" id="379895"/>
    <lineage>
        <taxon>Bacteria</taxon>
        <taxon>Pseudomonadati</taxon>
        <taxon>Pseudomonadota</taxon>
        <taxon>Betaproteobacteria</taxon>
        <taxon>Burkholderiales</taxon>
        <taxon>Comamonadaceae</taxon>
        <taxon>Comamonas</taxon>
    </lineage>
</organism>
<dbReference type="InterPro" id="IPR009057">
    <property type="entry name" value="Homeodomain-like_sf"/>
</dbReference>
<protein>
    <submittedName>
        <fullName evidence="6">AraC-like DNA-binding protein</fullName>
    </submittedName>
</protein>
<dbReference type="SUPFAM" id="SSF51182">
    <property type="entry name" value="RmlC-like cupins"/>
    <property type="match status" value="1"/>
</dbReference>
<dbReference type="PANTHER" id="PTHR11019">
    <property type="entry name" value="HTH-TYPE TRANSCRIPTIONAL REGULATOR NIMR"/>
    <property type="match status" value="1"/>
</dbReference>
<keyword evidence="4" id="KW-0804">Transcription</keyword>
<evidence type="ECO:0000313" key="6">
    <source>
        <dbReference type="EMBL" id="MBB6577174.1"/>
    </source>
</evidence>
<dbReference type="PRINTS" id="PR00032">
    <property type="entry name" value="HTHARAC"/>
</dbReference>
<dbReference type="RefSeq" id="WP_184706367.1">
    <property type="nucleotide sequence ID" value="NZ_JACHKZ010000005.1"/>
</dbReference>
<name>A0ABR6RDD5_9BURK</name>
<evidence type="ECO:0000313" key="7">
    <source>
        <dbReference type="Proteomes" id="UP000562492"/>
    </source>
</evidence>
<keyword evidence="1" id="KW-0805">Transcription regulation</keyword>
<dbReference type="Proteomes" id="UP000562492">
    <property type="component" value="Unassembled WGS sequence"/>
</dbReference>
<dbReference type="PANTHER" id="PTHR11019:SF190">
    <property type="entry name" value="ARAC-FAMILY REGULATORY PROTEIN"/>
    <property type="match status" value="1"/>
</dbReference>
<dbReference type="InterPro" id="IPR020449">
    <property type="entry name" value="Tscrpt_reg_AraC-type_HTH"/>
</dbReference>
<proteinExistence type="predicted"/>
<dbReference type="SMART" id="SM00342">
    <property type="entry name" value="HTH_ARAC"/>
    <property type="match status" value="1"/>
</dbReference>
<evidence type="ECO:0000256" key="3">
    <source>
        <dbReference type="ARBA" id="ARBA00023159"/>
    </source>
</evidence>
<sequence>MPSANAAHSLPIFDVESVTSPYLVRYDEFAAGSFAAPHSHRLGHLNYTACGTMSIDTAGQHLVAPPQYGVWIPPAQEHCCYVQHAAVYRSFYVQPALCDVLPQQACILRISPIGRSILADFAERQVQVPGSPQDLRLAQALVDQLCQARFEGSFLPSPSSAALAGVLDALRADPGSRRSVAEWARQAHMTERTLARHCQRELGMALGEWRQRLRHLCAVEALGQGRTVQEIAFDLGYSTASAFIAMFHRETGMTPEQFRRELVSDV</sequence>
<keyword evidence="2" id="KW-0238">DNA-binding</keyword>
<dbReference type="SUPFAM" id="SSF46689">
    <property type="entry name" value="Homeodomain-like"/>
    <property type="match status" value="1"/>
</dbReference>
<keyword evidence="7" id="KW-1185">Reference proteome</keyword>